<feature type="transmembrane region" description="Helical" evidence="6">
    <location>
        <begin position="132"/>
        <end position="151"/>
    </location>
</feature>
<comment type="caution">
    <text evidence="8">The sequence shown here is derived from an EMBL/GenBank/DDBJ whole genome shotgun (WGS) entry which is preliminary data.</text>
</comment>
<feature type="transmembrane region" description="Helical" evidence="6">
    <location>
        <begin position="79"/>
        <end position="100"/>
    </location>
</feature>
<dbReference type="InterPro" id="IPR050186">
    <property type="entry name" value="TPT_transporter"/>
</dbReference>
<reference evidence="9" key="1">
    <citation type="journal article" date="2015" name="PLoS Genet.">
        <title>Genome Sequence and Transcriptome Analyses of Chrysochromulina tobin: Metabolic Tools for Enhanced Algal Fitness in the Prominent Order Prymnesiales (Haptophyceae).</title>
        <authorList>
            <person name="Hovde B.T."/>
            <person name="Deodato C.R."/>
            <person name="Hunsperger H.M."/>
            <person name="Ryken S.A."/>
            <person name="Yost W."/>
            <person name="Jha R.K."/>
            <person name="Patterson J."/>
            <person name="Monnat R.J. Jr."/>
            <person name="Barlow S.B."/>
            <person name="Starkenburg S.R."/>
            <person name="Cattolico R.A."/>
        </authorList>
    </citation>
    <scope>NUCLEOTIDE SEQUENCE</scope>
    <source>
        <strain evidence="9">CCMP291</strain>
    </source>
</reference>
<feature type="domain" description="Sugar phosphate transporter" evidence="7">
    <location>
        <begin position="12"/>
        <end position="299"/>
    </location>
</feature>
<feature type="compositionally biased region" description="Polar residues" evidence="5">
    <location>
        <begin position="306"/>
        <end position="317"/>
    </location>
</feature>
<dbReference type="GO" id="GO:0016020">
    <property type="term" value="C:membrane"/>
    <property type="evidence" value="ECO:0007669"/>
    <property type="project" value="UniProtKB-SubCell"/>
</dbReference>
<evidence type="ECO:0000313" key="9">
    <source>
        <dbReference type="Proteomes" id="UP000037460"/>
    </source>
</evidence>
<sequence length="347" mass="37807">MVSASHRVFQAYLICQWIFLSSLIILFNKYLLSTANFHYPLSLVLMHMVFISIATCIWKLCGWAEVPTNITWGDIGKRFAPVALLFALSLCLGNMAYLFISVAFIQMLKASTPVAVLLASFAFGLETPNTELGICIVLIAAGIAMACYGQIQFDITGVTVQMAAVVFEALRLCLVNIALTNNGFKLSPIAFLYFVAPLCACAIFPAWVYLESEHVSRNDFAPVRKVGLVMLLANAATAFALNLATMALIKHTSALTLNVSGVFKDILLIVWSVVVSGALVTPLQYCGYAIAVVGVSAYSRYKRNQQQSAQPNVTDQSKPFVATTDQSADDDDESVEAESESVRLRPN</sequence>
<name>A0A0M0K0G6_9EUKA</name>
<feature type="compositionally biased region" description="Acidic residues" evidence="5">
    <location>
        <begin position="327"/>
        <end position="339"/>
    </location>
</feature>
<dbReference type="Proteomes" id="UP000037460">
    <property type="component" value="Unassembled WGS sequence"/>
</dbReference>
<evidence type="ECO:0000259" key="7">
    <source>
        <dbReference type="Pfam" id="PF03151"/>
    </source>
</evidence>
<dbReference type="InterPro" id="IPR004853">
    <property type="entry name" value="Sugar_P_trans_dom"/>
</dbReference>
<evidence type="ECO:0000313" key="8">
    <source>
        <dbReference type="EMBL" id="KOO32067.1"/>
    </source>
</evidence>
<feature type="transmembrane region" description="Helical" evidence="6">
    <location>
        <begin position="191"/>
        <end position="210"/>
    </location>
</feature>
<evidence type="ECO:0000256" key="4">
    <source>
        <dbReference type="ARBA" id="ARBA00023136"/>
    </source>
</evidence>
<evidence type="ECO:0000256" key="5">
    <source>
        <dbReference type="SAM" id="MobiDB-lite"/>
    </source>
</evidence>
<feature type="transmembrane region" description="Helical" evidence="6">
    <location>
        <begin position="12"/>
        <end position="31"/>
    </location>
</feature>
<dbReference type="OrthoDB" id="6418713at2759"/>
<protein>
    <submittedName>
        <fullName evidence="8">TPT-domain-containing protein</fullName>
    </submittedName>
</protein>
<feature type="transmembrane region" description="Helical" evidence="6">
    <location>
        <begin position="230"/>
        <end position="249"/>
    </location>
</feature>
<gene>
    <name evidence="8" type="ORF">Ctob_008057</name>
</gene>
<feature type="transmembrane region" description="Helical" evidence="6">
    <location>
        <begin position="106"/>
        <end position="125"/>
    </location>
</feature>
<keyword evidence="2 6" id="KW-0812">Transmembrane</keyword>
<comment type="subcellular location">
    <subcellularLocation>
        <location evidence="1">Membrane</location>
        <topology evidence="1">Multi-pass membrane protein</topology>
    </subcellularLocation>
</comment>
<proteinExistence type="predicted"/>
<evidence type="ECO:0000256" key="6">
    <source>
        <dbReference type="SAM" id="Phobius"/>
    </source>
</evidence>
<accession>A0A0M0K0G6</accession>
<keyword evidence="9" id="KW-1185">Reference proteome</keyword>
<evidence type="ECO:0000256" key="3">
    <source>
        <dbReference type="ARBA" id="ARBA00022989"/>
    </source>
</evidence>
<evidence type="ECO:0000256" key="2">
    <source>
        <dbReference type="ARBA" id="ARBA00022692"/>
    </source>
</evidence>
<feature type="region of interest" description="Disordered" evidence="5">
    <location>
        <begin position="306"/>
        <end position="347"/>
    </location>
</feature>
<dbReference type="Pfam" id="PF03151">
    <property type="entry name" value="TPT"/>
    <property type="match status" value="1"/>
</dbReference>
<dbReference type="PANTHER" id="PTHR11132">
    <property type="entry name" value="SOLUTE CARRIER FAMILY 35"/>
    <property type="match status" value="1"/>
</dbReference>
<keyword evidence="3 6" id="KW-1133">Transmembrane helix</keyword>
<evidence type="ECO:0000256" key="1">
    <source>
        <dbReference type="ARBA" id="ARBA00004141"/>
    </source>
</evidence>
<feature type="transmembrane region" description="Helical" evidence="6">
    <location>
        <begin position="37"/>
        <end position="58"/>
    </location>
</feature>
<organism evidence="8 9">
    <name type="scientific">Chrysochromulina tobinii</name>
    <dbReference type="NCBI Taxonomy" id="1460289"/>
    <lineage>
        <taxon>Eukaryota</taxon>
        <taxon>Haptista</taxon>
        <taxon>Haptophyta</taxon>
        <taxon>Prymnesiophyceae</taxon>
        <taxon>Prymnesiales</taxon>
        <taxon>Chrysochromulinaceae</taxon>
        <taxon>Chrysochromulina</taxon>
    </lineage>
</organism>
<dbReference type="AlphaFoldDB" id="A0A0M0K0G6"/>
<keyword evidence="4 6" id="KW-0472">Membrane</keyword>
<dbReference type="EMBL" id="JWZX01001855">
    <property type="protein sequence ID" value="KOO32067.1"/>
    <property type="molecule type" value="Genomic_DNA"/>
</dbReference>